<accession>A0A1Y6CAR2</accession>
<evidence type="ECO:0000259" key="6">
    <source>
        <dbReference type="PROSITE" id="PS51007"/>
    </source>
</evidence>
<dbReference type="GO" id="GO:0020037">
    <property type="term" value="F:heme binding"/>
    <property type="evidence" value="ECO:0007669"/>
    <property type="project" value="InterPro"/>
</dbReference>
<dbReference type="GO" id="GO:0046872">
    <property type="term" value="F:metal ion binding"/>
    <property type="evidence" value="ECO:0007669"/>
    <property type="project" value="UniProtKB-KW"/>
</dbReference>
<sequence length="109" mass="11124">MKRLLMISSLVLFTACGGDSGGSDDTPATPETPANPGAGLGGDEDATLKLGQELYAQRCSACHGILADSTKKGRSSEAIKLAISNVPQMSGISLSDDEVEAIATALNEN</sequence>
<dbReference type="Proteomes" id="UP000192907">
    <property type="component" value="Unassembled WGS sequence"/>
</dbReference>
<dbReference type="Gene3D" id="1.10.760.10">
    <property type="entry name" value="Cytochrome c-like domain"/>
    <property type="match status" value="1"/>
</dbReference>
<dbReference type="EMBL" id="FWZT01000013">
    <property type="protein sequence ID" value="SMF43355.1"/>
    <property type="molecule type" value="Genomic_DNA"/>
</dbReference>
<name>A0A1Y6CAR2_9BACT</name>
<evidence type="ECO:0000256" key="3">
    <source>
        <dbReference type="ARBA" id="ARBA00023004"/>
    </source>
</evidence>
<dbReference type="Pfam" id="PF00034">
    <property type="entry name" value="Cytochrom_C"/>
    <property type="match status" value="1"/>
</dbReference>
<dbReference type="PROSITE" id="PS51007">
    <property type="entry name" value="CYTC"/>
    <property type="match status" value="1"/>
</dbReference>
<keyword evidence="8" id="KW-1185">Reference proteome</keyword>
<dbReference type="InterPro" id="IPR036909">
    <property type="entry name" value="Cyt_c-like_dom_sf"/>
</dbReference>
<protein>
    <submittedName>
        <fullName evidence="7">Cytochrome C oxidase, cbb3-type, subunit III</fullName>
    </submittedName>
</protein>
<dbReference type="OrthoDB" id="127185at2"/>
<evidence type="ECO:0000256" key="2">
    <source>
        <dbReference type="ARBA" id="ARBA00022723"/>
    </source>
</evidence>
<feature type="domain" description="Cytochrome c" evidence="6">
    <location>
        <begin position="46"/>
        <end position="109"/>
    </location>
</feature>
<keyword evidence="1 4" id="KW-0349">Heme</keyword>
<evidence type="ECO:0000256" key="4">
    <source>
        <dbReference type="PROSITE-ProRule" id="PRU00433"/>
    </source>
</evidence>
<evidence type="ECO:0000313" key="7">
    <source>
        <dbReference type="EMBL" id="SMF43355.1"/>
    </source>
</evidence>
<keyword evidence="2 4" id="KW-0479">Metal-binding</keyword>
<dbReference type="GO" id="GO:0009055">
    <property type="term" value="F:electron transfer activity"/>
    <property type="evidence" value="ECO:0007669"/>
    <property type="project" value="InterPro"/>
</dbReference>
<keyword evidence="3 4" id="KW-0408">Iron</keyword>
<proteinExistence type="predicted"/>
<gene>
    <name evidence="7" type="ORF">SAMN06296036_11372</name>
</gene>
<dbReference type="AlphaFoldDB" id="A0A1Y6CAR2"/>
<dbReference type="PROSITE" id="PS51257">
    <property type="entry name" value="PROKAR_LIPOPROTEIN"/>
    <property type="match status" value="1"/>
</dbReference>
<dbReference type="SUPFAM" id="SSF46626">
    <property type="entry name" value="Cytochrome c"/>
    <property type="match status" value="1"/>
</dbReference>
<evidence type="ECO:0000256" key="5">
    <source>
        <dbReference type="SAM" id="MobiDB-lite"/>
    </source>
</evidence>
<feature type="region of interest" description="Disordered" evidence="5">
    <location>
        <begin position="19"/>
        <end position="43"/>
    </location>
</feature>
<reference evidence="8" key="1">
    <citation type="submission" date="2017-04" db="EMBL/GenBank/DDBJ databases">
        <authorList>
            <person name="Varghese N."/>
            <person name="Submissions S."/>
        </authorList>
    </citation>
    <scope>NUCLEOTIDE SEQUENCE [LARGE SCALE GENOMIC DNA]</scope>
    <source>
        <strain evidence="8">RKEM611</strain>
    </source>
</reference>
<dbReference type="RefSeq" id="WP_132321097.1">
    <property type="nucleotide sequence ID" value="NZ_FWZT01000013.1"/>
</dbReference>
<organism evidence="7 8">
    <name type="scientific">Pseudobacteriovorax antillogorgiicola</name>
    <dbReference type="NCBI Taxonomy" id="1513793"/>
    <lineage>
        <taxon>Bacteria</taxon>
        <taxon>Pseudomonadati</taxon>
        <taxon>Bdellovibrionota</taxon>
        <taxon>Oligoflexia</taxon>
        <taxon>Oligoflexales</taxon>
        <taxon>Pseudobacteriovoracaceae</taxon>
        <taxon>Pseudobacteriovorax</taxon>
    </lineage>
</organism>
<evidence type="ECO:0000313" key="8">
    <source>
        <dbReference type="Proteomes" id="UP000192907"/>
    </source>
</evidence>
<evidence type="ECO:0000256" key="1">
    <source>
        <dbReference type="ARBA" id="ARBA00022617"/>
    </source>
</evidence>
<dbReference type="InterPro" id="IPR009056">
    <property type="entry name" value="Cyt_c-like_dom"/>
</dbReference>